<dbReference type="EMBL" id="KN834763">
    <property type="protein sequence ID" value="KIK63842.1"/>
    <property type="molecule type" value="Genomic_DNA"/>
</dbReference>
<accession>A0A0D0CVU4</accession>
<dbReference type="OrthoDB" id="2402960at2759"/>
<evidence type="ECO:0000256" key="1">
    <source>
        <dbReference type="SAM" id="MobiDB-lite"/>
    </source>
</evidence>
<feature type="compositionally biased region" description="Polar residues" evidence="1">
    <location>
        <begin position="155"/>
        <end position="182"/>
    </location>
</feature>
<feature type="compositionally biased region" description="Basic and acidic residues" evidence="1">
    <location>
        <begin position="24"/>
        <end position="44"/>
    </location>
</feature>
<feature type="compositionally biased region" description="Basic and acidic residues" evidence="1">
    <location>
        <begin position="97"/>
        <end position="144"/>
    </location>
</feature>
<sequence>MDNIPSTPTENSLHLEFNTLNLDTKPDDSPAATKEKSEKEPEHKDRKKPAPYVDPDRVKTGGSQRDKLSEEELAERMARIREQNEKIKLRRVDVQADEEAFRKTQEAERAKLARTRKVQESVDNAREVNAKRKMEKIQSREWDSGKPSPSDWKARNQQSTPTSPSKDSPQETTEGDGSSVASSMWARGGGSGRGRGRGRGRGGRRGRTSPEPTVASTDDKAPQPEAQAEAS</sequence>
<feature type="compositionally biased region" description="Polar residues" evidence="1">
    <location>
        <begin position="1"/>
        <end position="22"/>
    </location>
</feature>
<dbReference type="AlphaFoldDB" id="A0A0D0CVU4"/>
<feature type="compositionally biased region" description="Basic and acidic residues" evidence="1">
    <location>
        <begin position="54"/>
        <end position="72"/>
    </location>
</feature>
<evidence type="ECO:0000313" key="2">
    <source>
        <dbReference type="EMBL" id="KIK63842.1"/>
    </source>
</evidence>
<proteinExistence type="predicted"/>
<dbReference type="HOGENOM" id="CLU_091419_0_0_1"/>
<reference evidence="2 3" key="1">
    <citation type="submission" date="2014-04" db="EMBL/GenBank/DDBJ databases">
        <title>Evolutionary Origins and Diversification of the Mycorrhizal Mutualists.</title>
        <authorList>
            <consortium name="DOE Joint Genome Institute"/>
            <consortium name="Mycorrhizal Genomics Consortium"/>
            <person name="Kohler A."/>
            <person name="Kuo A."/>
            <person name="Nagy L.G."/>
            <person name="Floudas D."/>
            <person name="Copeland A."/>
            <person name="Barry K.W."/>
            <person name="Cichocki N."/>
            <person name="Veneault-Fourrey C."/>
            <person name="LaButti K."/>
            <person name="Lindquist E.A."/>
            <person name="Lipzen A."/>
            <person name="Lundell T."/>
            <person name="Morin E."/>
            <person name="Murat C."/>
            <person name="Riley R."/>
            <person name="Ohm R."/>
            <person name="Sun H."/>
            <person name="Tunlid A."/>
            <person name="Henrissat B."/>
            <person name="Grigoriev I.V."/>
            <person name="Hibbett D.S."/>
            <person name="Martin F."/>
        </authorList>
    </citation>
    <scope>NUCLEOTIDE SEQUENCE [LARGE SCALE GENOMIC DNA]</scope>
    <source>
        <strain evidence="2 3">FD-317 M1</strain>
    </source>
</reference>
<keyword evidence="3" id="KW-1185">Reference proteome</keyword>
<feature type="region of interest" description="Disordered" evidence="1">
    <location>
        <begin position="97"/>
        <end position="231"/>
    </location>
</feature>
<evidence type="ECO:0000313" key="3">
    <source>
        <dbReference type="Proteomes" id="UP000053593"/>
    </source>
</evidence>
<feature type="region of interest" description="Disordered" evidence="1">
    <location>
        <begin position="1"/>
        <end position="72"/>
    </location>
</feature>
<organism evidence="2 3">
    <name type="scientific">Collybiopsis luxurians FD-317 M1</name>
    <dbReference type="NCBI Taxonomy" id="944289"/>
    <lineage>
        <taxon>Eukaryota</taxon>
        <taxon>Fungi</taxon>
        <taxon>Dikarya</taxon>
        <taxon>Basidiomycota</taxon>
        <taxon>Agaricomycotina</taxon>
        <taxon>Agaricomycetes</taxon>
        <taxon>Agaricomycetidae</taxon>
        <taxon>Agaricales</taxon>
        <taxon>Marasmiineae</taxon>
        <taxon>Omphalotaceae</taxon>
        <taxon>Collybiopsis</taxon>
        <taxon>Collybiopsis luxurians</taxon>
    </lineage>
</organism>
<name>A0A0D0CVU4_9AGAR</name>
<gene>
    <name evidence="2" type="ORF">GYMLUDRAFT_40923</name>
</gene>
<protein>
    <submittedName>
        <fullName evidence="2">Uncharacterized protein</fullName>
    </submittedName>
</protein>
<feature type="compositionally biased region" description="Basic residues" evidence="1">
    <location>
        <begin position="194"/>
        <end position="207"/>
    </location>
</feature>
<dbReference type="Proteomes" id="UP000053593">
    <property type="component" value="Unassembled WGS sequence"/>
</dbReference>